<evidence type="ECO:0000256" key="2">
    <source>
        <dbReference type="ARBA" id="ARBA00022679"/>
    </source>
</evidence>
<sequence length="215" mass="24716">MRDETPVLTPQMLLHAYQAGIFPMAESRDDPELFWVDPRRRGIIPLDKFHISRSLARHMRTANWSIRINSDFDGVVRACAERKDTWISHDIARLYSRLHEMSHAHSIEIWEDEELVGGVYGVATGTAFFGESMFSKRRDASKTALAFLTTHLLRCGFTLFDTQFLTDHLSTLGAIEISRSQYHALLHDALQDLAYFDAKPLPRLQDVLQRRTQTS</sequence>
<dbReference type="InterPro" id="IPR016181">
    <property type="entry name" value="Acyl_CoA_acyltransferase"/>
</dbReference>
<accession>A0A1L9NUS9</accession>
<dbReference type="Gene3D" id="3.40.630.70">
    <property type="entry name" value="Leucyl/phenylalanyl-tRNA-protein transferase, C-terminal domain"/>
    <property type="match status" value="1"/>
</dbReference>
<dbReference type="PANTHER" id="PTHR30098">
    <property type="entry name" value="LEUCYL/PHENYLALANYL-TRNA--PROTEIN TRANSFERASE"/>
    <property type="match status" value="1"/>
</dbReference>
<gene>
    <name evidence="4 5" type="primary">aat</name>
    <name evidence="5" type="ORF">PFRI_27080</name>
</gene>
<dbReference type="GO" id="GO:0005737">
    <property type="term" value="C:cytoplasm"/>
    <property type="evidence" value="ECO:0007669"/>
    <property type="project" value="UniProtKB-SubCell"/>
</dbReference>
<evidence type="ECO:0000313" key="6">
    <source>
        <dbReference type="Proteomes" id="UP000184514"/>
    </source>
</evidence>
<dbReference type="InterPro" id="IPR004616">
    <property type="entry name" value="Leu/Phe-tRNA_Trfase"/>
</dbReference>
<dbReference type="EMBL" id="MLCB01000158">
    <property type="protein sequence ID" value="OJI93060.1"/>
    <property type="molecule type" value="Genomic_DNA"/>
</dbReference>
<evidence type="ECO:0000256" key="3">
    <source>
        <dbReference type="ARBA" id="ARBA00023315"/>
    </source>
</evidence>
<comment type="caution">
    <text evidence="5">The sequence shown here is derived from an EMBL/GenBank/DDBJ whole genome shotgun (WGS) entry which is preliminary data.</text>
</comment>
<comment type="subcellular location">
    <subcellularLocation>
        <location evidence="4">Cytoplasm</location>
    </subcellularLocation>
</comment>
<name>A0A1L9NUS9_9RHOB</name>
<evidence type="ECO:0000313" key="5">
    <source>
        <dbReference type="EMBL" id="OJI93060.1"/>
    </source>
</evidence>
<dbReference type="OrthoDB" id="9790282at2"/>
<dbReference type="HAMAP" id="MF_00688">
    <property type="entry name" value="Leu_Phe_trans"/>
    <property type="match status" value="1"/>
</dbReference>
<keyword evidence="1 4" id="KW-0963">Cytoplasm</keyword>
<comment type="catalytic activity">
    <reaction evidence="4">
        <text>N-terminal L-lysyl-[protein] + L-leucyl-tRNA(Leu) = N-terminal L-leucyl-L-lysyl-[protein] + tRNA(Leu) + H(+)</text>
        <dbReference type="Rhea" id="RHEA:12340"/>
        <dbReference type="Rhea" id="RHEA-COMP:9613"/>
        <dbReference type="Rhea" id="RHEA-COMP:9622"/>
        <dbReference type="Rhea" id="RHEA-COMP:12670"/>
        <dbReference type="Rhea" id="RHEA-COMP:12671"/>
        <dbReference type="ChEBI" id="CHEBI:15378"/>
        <dbReference type="ChEBI" id="CHEBI:65249"/>
        <dbReference type="ChEBI" id="CHEBI:78442"/>
        <dbReference type="ChEBI" id="CHEBI:78494"/>
        <dbReference type="ChEBI" id="CHEBI:133043"/>
        <dbReference type="EC" id="2.3.2.6"/>
    </reaction>
</comment>
<dbReference type="GO" id="GO:0030163">
    <property type="term" value="P:protein catabolic process"/>
    <property type="evidence" value="ECO:0007669"/>
    <property type="project" value="UniProtKB-UniRule"/>
</dbReference>
<proteinExistence type="inferred from homology"/>
<keyword evidence="3 4" id="KW-0012">Acyltransferase</keyword>
<dbReference type="InterPro" id="IPR042203">
    <property type="entry name" value="Leu/Phe-tRNA_Trfase_C"/>
</dbReference>
<protein>
    <recommendedName>
        <fullName evidence="4">Leucyl/phenylalanyl-tRNA--protein transferase</fullName>
        <ecNumber evidence="4">2.3.2.6</ecNumber>
    </recommendedName>
    <alternativeName>
        <fullName evidence="4">L/F-transferase</fullName>
    </alternativeName>
    <alternativeName>
        <fullName evidence="4">Leucyltransferase</fullName>
    </alternativeName>
    <alternativeName>
        <fullName evidence="4">Phenyalanyltransferase</fullName>
    </alternativeName>
</protein>
<comment type="function">
    <text evidence="4">Functions in the N-end rule pathway of protein degradation where it conjugates Leu, Phe and, less efficiently, Met from aminoacyl-tRNAs to the N-termini of proteins containing an N-terminal arginine or lysine.</text>
</comment>
<dbReference type="STRING" id="696762.PFRI_27080"/>
<dbReference type="EC" id="2.3.2.6" evidence="4"/>
<dbReference type="AlphaFoldDB" id="A0A1L9NUS9"/>
<organism evidence="5 6">
    <name type="scientific">Planktotalea frisia</name>
    <dbReference type="NCBI Taxonomy" id="696762"/>
    <lineage>
        <taxon>Bacteria</taxon>
        <taxon>Pseudomonadati</taxon>
        <taxon>Pseudomonadota</taxon>
        <taxon>Alphaproteobacteria</taxon>
        <taxon>Rhodobacterales</taxon>
        <taxon>Paracoccaceae</taxon>
        <taxon>Planktotalea</taxon>
    </lineage>
</organism>
<dbReference type="Gene3D" id="3.30.70.3550">
    <property type="entry name" value="Leucyl/phenylalanyl-tRNA-protein transferase, N-terminal domain"/>
    <property type="match status" value="1"/>
</dbReference>
<dbReference type="FunFam" id="3.40.630.70:FF:000001">
    <property type="entry name" value="Leucyl/phenylalanyl-tRNA--protein transferase"/>
    <property type="match status" value="1"/>
</dbReference>
<comment type="catalytic activity">
    <reaction evidence="4">
        <text>L-phenylalanyl-tRNA(Phe) + an N-terminal L-alpha-aminoacyl-[protein] = an N-terminal L-phenylalanyl-L-alpha-aminoacyl-[protein] + tRNA(Phe)</text>
        <dbReference type="Rhea" id="RHEA:43632"/>
        <dbReference type="Rhea" id="RHEA-COMP:9668"/>
        <dbReference type="Rhea" id="RHEA-COMP:9699"/>
        <dbReference type="Rhea" id="RHEA-COMP:10636"/>
        <dbReference type="Rhea" id="RHEA-COMP:10637"/>
        <dbReference type="ChEBI" id="CHEBI:78442"/>
        <dbReference type="ChEBI" id="CHEBI:78531"/>
        <dbReference type="ChEBI" id="CHEBI:78597"/>
        <dbReference type="ChEBI" id="CHEBI:83561"/>
        <dbReference type="EC" id="2.3.2.6"/>
    </reaction>
</comment>
<dbReference type="Pfam" id="PF03588">
    <property type="entry name" value="Leu_Phe_trans"/>
    <property type="match status" value="1"/>
</dbReference>
<dbReference type="SUPFAM" id="SSF55729">
    <property type="entry name" value="Acyl-CoA N-acyltransferases (Nat)"/>
    <property type="match status" value="1"/>
</dbReference>
<dbReference type="Proteomes" id="UP000184514">
    <property type="component" value="Unassembled WGS sequence"/>
</dbReference>
<comment type="similarity">
    <text evidence="4">Belongs to the L/F-transferase family.</text>
</comment>
<dbReference type="RefSeq" id="WP_072631241.1">
    <property type="nucleotide sequence ID" value="NZ_MLCB01000158.1"/>
</dbReference>
<comment type="catalytic activity">
    <reaction evidence="4">
        <text>N-terminal L-arginyl-[protein] + L-leucyl-tRNA(Leu) = N-terminal L-leucyl-L-arginyl-[protein] + tRNA(Leu) + H(+)</text>
        <dbReference type="Rhea" id="RHEA:50416"/>
        <dbReference type="Rhea" id="RHEA-COMP:9613"/>
        <dbReference type="Rhea" id="RHEA-COMP:9622"/>
        <dbReference type="Rhea" id="RHEA-COMP:12672"/>
        <dbReference type="Rhea" id="RHEA-COMP:12673"/>
        <dbReference type="ChEBI" id="CHEBI:15378"/>
        <dbReference type="ChEBI" id="CHEBI:64719"/>
        <dbReference type="ChEBI" id="CHEBI:78442"/>
        <dbReference type="ChEBI" id="CHEBI:78494"/>
        <dbReference type="ChEBI" id="CHEBI:133044"/>
        <dbReference type="EC" id="2.3.2.6"/>
    </reaction>
</comment>
<evidence type="ECO:0000256" key="1">
    <source>
        <dbReference type="ARBA" id="ARBA00022490"/>
    </source>
</evidence>
<dbReference type="GO" id="GO:0008914">
    <property type="term" value="F:leucyl-tRNA--protein transferase activity"/>
    <property type="evidence" value="ECO:0007669"/>
    <property type="project" value="UniProtKB-UniRule"/>
</dbReference>
<dbReference type="NCBIfam" id="TIGR00667">
    <property type="entry name" value="aat"/>
    <property type="match status" value="1"/>
</dbReference>
<dbReference type="PANTHER" id="PTHR30098:SF2">
    <property type="entry name" value="LEUCYL_PHENYLALANYL-TRNA--PROTEIN TRANSFERASE"/>
    <property type="match status" value="1"/>
</dbReference>
<dbReference type="InterPro" id="IPR042221">
    <property type="entry name" value="Leu/Phe-tRNA_Trfase_N"/>
</dbReference>
<evidence type="ECO:0000256" key="4">
    <source>
        <dbReference type="HAMAP-Rule" id="MF_00688"/>
    </source>
</evidence>
<keyword evidence="6" id="KW-1185">Reference proteome</keyword>
<reference evidence="5 6" key="1">
    <citation type="submission" date="2016-10" db="EMBL/GenBank/DDBJ databases">
        <title>Genome sequence of Planktotalea frisia SH6-1.</title>
        <authorList>
            <person name="Poehlein A."/>
            <person name="Bakenhus I."/>
            <person name="Voget S."/>
            <person name="Brinkhoff T."/>
            <person name="Simon M."/>
        </authorList>
    </citation>
    <scope>NUCLEOTIDE SEQUENCE [LARGE SCALE GENOMIC DNA]</scope>
    <source>
        <strain evidence="5 6">SH6-1</strain>
    </source>
</reference>
<keyword evidence="2 4" id="KW-0808">Transferase</keyword>